<dbReference type="EMBL" id="BARS01006585">
    <property type="protein sequence ID" value="GAF70723.1"/>
    <property type="molecule type" value="Genomic_DNA"/>
</dbReference>
<evidence type="ECO:0000313" key="1">
    <source>
        <dbReference type="EMBL" id="GAF70723.1"/>
    </source>
</evidence>
<protein>
    <submittedName>
        <fullName evidence="1">Uncharacterized protein</fullName>
    </submittedName>
</protein>
<comment type="caution">
    <text evidence="1">The sequence shown here is derived from an EMBL/GenBank/DDBJ whole genome shotgun (WGS) entry which is preliminary data.</text>
</comment>
<reference evidence="1" key="1">
    <citation type="journal article" date="2014" name="Front. Microbiol.">
        <title>High frequency of phylogenetically diverse reductive dehalogenase-homologous genes in deep subseafloor sedimentary metagenomes.</title>
        <authorList>
            <person name="Kawai M."/>
            <person name="Futagami T."/>
            <person name="Toyoda A."/>
            <person name="Takaki Y."/>
            <person name="Nishi S."/>
            <person name="Hori S."/>
            <person name="Arai W."/>
            <person name="Tsubouchi T."/>
            <person name="Morono Y."/>
            <person name="Uchiyama I."/>
            <person name="Ito T."/>
            <person name="Fujiyama A."/>
            <person name="Inagaki F."/>
            <person name="Takami H."/>
        </authorList>
    </citation>
    <scope>NUCLEOTIDE SEQUENCE</scope>
    <source>
        <strain evidence="1">Expedition CK06-06</strain>
    </source>
</reference>
<gene>
    <name evidence="1" type="ORF">S01H1_12806</name>
</gene>
<dbReference type="AlphaFoldDB" id="X0RPK7"/>
<organism evidence="1">
    <name type="scientific">marine sediment metagenome</name>
    <dbReference type="NCBI Taxonomy" id="412755"/>
    <lineage>
        <taxon>unclassified sequences</taxon>
        <taxon>metagenomes</taxon>
        <taxon>ecological metagenomes</taxon>
    </lineage>
</organism>
<name>X0RPK7_9ZZZZ</name>
<accession>X0RPK7</accession>
<proteinExistence type="predicted"/>
<sequence>MERIKQEAEHIYIWQPGNGTRYRLCMRRMKLESGLEPKRWMVTWLRYGDVAGPSLIINVPGAVYASYVANKMDIDVADAVAICIFLRDSFDFTVDIPSSFEQRTGRWHGLAHGNQPTDEE</sequence>